<evidence type="ECO:0000313" key="3">
    <source>
        <dbReference type="Proteomes" id="UP000694864"/>
    </source>
</evidence>
<dbReference type="GeneID" id="104705204"/>
<name>A0ABM1Q7L9_CAMSA</name>
<protein>
    <submittedName>
        <fullName evidence="4">Cathepsin 7-like</fullName>
    </submittedName>
</protein>
<dbReference type="InterPro" id="IPR000668">
    <property type="entry name" value="Peptidase_C1A_C"/>
</dbReference>
<organism evidence="3 4">
    <name type="scientific">Camelina sativa</name>
    <name type="common">False flax</name>
    <name type="synonym">Myagrum sativum</name>
    <dbReference type="NCBI Taxonomy" id="90675"/>
    <lineage>
        <taxon>Eukaryota</taxon>
        <taxon>Viridiplantae</taxon>
        <taxon>Streptophyta</taxon>
        <taxon>Embryophyta</taxon>
        <taxon>Tracheophyta</taxon>
        <taxon>Spermatophyta</taxon>
        <taxon>Magnoliopsida</taxon>
        <taxon>eudicotyledons</taxon>
        <taxon>Gunneridae</taxon>
        <taxon>Pentapetalae</taxon>
        <taxon>rosids</taxon>
        <taxon>malvids</taxon>
        <taxon>Brassicales</taxon>
        <taxon>Brassicaceae</taxon>
        <taxon>Camelineae</taxon>
        <taxon>Camelina</taxon>
    </lineage>
</organism>
<gene>
    <name evidence="4" type="primary">LOC104705204</name>
</gene>
<reference evidence="3" key="1">
    <citation type="journal article" date="2014" name="Nat. Commun.">
        <title>The emerging biofuel crop Camelina sativa retains a highly undifferentiated hexaploid genome structure.</title>
        <authorList>
            <person name="Kagale S."/>
            <person name="Koh C."/>
            <person name="Nixon J."/>
            <person name="Bollina V."/>
            <person name="Clarke W.E."/>
            <person name="Tuteja R."/>
            <person name="Spillane C."/>
            <person name="Robinson S.J."/>
            <person name="Links M.G."/>
            <person name="Clarke C."/>
            <person name="Higgins E.E."/>
            <person name="Huebert T."/>
            <person name="Sharpe A.G."/>
            <person name="Parkin I.A."/>
        </authorList>
    </citation>
    <scope>NUCLEOTIDE SEQUENCE [LARGE SCALE GENOMIC DNA]</scope>
    <source>
        <strain evidence="3">cv. DH55</strain>
    </source>
</reference>
<evidence type="ECO:0000259" key="2">
    <source>
        <dbReference type="Pfam" id="PF00112"/>
    </source>
</evidence>
<evidence type="ECO:0000256" key="1">
    <source>
        <dbReference type="SAM" id="MobiDB-lite"/>
    </source>
</evidence>
<dbReference type="SUPFAM" id="SSF54001">
    <property type="entry name" value="Cysteine proteinases"/>
    <property type="match status" value="1"/>
</dbReference>
<evidence type="ECO:0000313" key="4">
    <source>
        <dbReference type="RefSeq" id="XP_019082757.1"/>
    </source>
</evidence>
<dbReference type="RefSeq" id="XP_019082757.1">
    <property type="nucleotide sequence ID" value="XM_019227212.1"/>
</dbReference>
<dbReference type="Gene3D" id="3.90.70.10">
    <property type="entry name" value="Cysteine proteinases"/>
    <property type="match status" value="1"/>
</dbReference>
<proteinExistence type="predicted"/>
<dbReference type="InterPro" id="IPR038765">
    <property type="entry name" value="Papain-like_cys_pep_sf"/>
</dbReference>
<dbReference type="Pfam" id="PF00112">
    <property type="entry name" value="Peptidase_C1"/>
    <property type="match status" value="1"/>
</dbReference>
<sequence>MADDGSSYGGSGSKKSKKKLAKPAQDVRDLPAGTKNINFDWDDVLGVIREHVSMFKVEDLIIQEKVNERELICLVNKGPVAVSIDVHSEFTNFQGDGIYPGPKKKRAKIDKHLLLVRGYGTKMPEGIHYWKVQNSAGHKWGDKGLGKIVRQISRGKNEPSLFTCIVYPTLLDHYEGERIRQHA</sequence>
<keyword evidence="3" id="KW-1185">Reference proteome</keyword>
<feature type="region of interest" description="Disordered" evidence="1">
    <location>
        <begin position="1"/>
        <end position="27"/>
    </location>
</feature>
<feature type="domain" description="Peptidase C1A papain C-terminal" evidence="2">
    <location>
        <begin position="63"/>
        <end position="153"/>
    </location>
</feature>
<reference evidence="4" key="2">
    <citation type="submission" date="2025-08" db="UniProtKB">
        <authorList>
            <consortium name="RefSeq"/>
        </authorList>
    </citation>
    <scope>IDENTIFICATION</scope>
    <source>
        <tissue evidence="4">Leaf</tissue>
    </source>
</reference>
<dbReference type="Proteomes" id="UP000694864">
    <property type="component" value="Chromosome 7"/>
</dbReference>
<accession>A0ABM1Q7L9</accession>